<evidence type="ECO:0000313" key="1">
    <source>
        <dbReference type="EnsemblPlants" id="AVESA.00010b.r2.7CG0690470.1.CDS"/>
    </source>
</evidence>
<reference evidence="1" key="1">
    <citation type="submission" date="2021-05" db="EMBL/GenBank/DDBJ databases">
        <authorList>
            <person name="Scholz U."/>
            <person name="Mascher M."/>
            <person name="Fiebig A."/>
        </authorList>
    </citation>
    <scope>NUCLEOTIDE SEQUENCE [LARGE SCALE GENOMIC DNA]</scope>
</reference>
<dbReference type="Proteomes" id="UP001732700">
    <property type="component" value="Chromosome 7C"/>
</dbReference>
<accession>A0ACD6A549</accession>
<evidence type="ECO:0000313" key="2">
    <source>
        <dbReference type="Proteomes" id="UP001732700"/>
    </source>
</evidence>
<dbReference type="EnsemblPlants" id="AVESA.00010b.r2.7CG0690470.1">
    <property type="protein sequence ID" value="AVESA.00010b.r2.7CG0690470.1.CDS"/>
    <property type="gene ID" value="AVESA.00010b.r2.7CG0690470"/>
</dbReference>
<sequence length="717" mass="78615">MFEDFTEQALDVIAIAKEEMRVIAAMNTNGNLVRLIVHATVIVAVGYMLDEIYRRICGATDGQKVGAEASGTKTPILEAYGTNLTKLAQEGKLEPVVGRQKEIKSVIRILGKMKKKNPCLIGEPGVGKTVIAEGLAQRIAAGDVPETIEGKTVIALDLGLIVAGTSYRGEFEERLKNLMAEIKQNGQVIVFLDEVHTLLRAGAAEGALDAANILKPALARGEIQCTGATTFDEYRKYIEKDPALERRFHPVKVAEPTVDETIGILKGLRERYEIHHKLRFTDEALTAAARLSQQYISDRFQPDKAIDLVDEAGSQVRLQHGKVSEQVKSLDKKRKEIIKKKNLAVRCLQFELAAELRGEELELMSLITSAVPAVTEADIQRVVSSWTGVPVEKVSADESDRLRKMEETLHRRVIGQDDAVAAVCRAIRRARAGLGNPRRPIASFVFAGPTGVGKTELVKALASCYYGSEDAMVRLDMSEFSETHTVARLVGACPGYVGHDEGGQLTEAVRRRPHTVVLLDEIEKAHGDVYNMLLQVMEDGRLTDGKGRTVDFKNALIVMTSNAGSGLHVGNGEVTSVMVEEEMKRKHGFPPEFLNRLDEVIVFRQLSKSDVKKIASIMLGEVVGRVRERGIGLQVTEGFKELVAEKGYDPNYGARPLRRAIVRLLEDRLADMMLAGEAKEGDSLIVDTDLAGKVVVHGHGQYHGPRPHPKTPVLVAA</sequence>
<proteinExistence type="predicted"/>
<keyword evidence="2" id="KW-1185">Reference proteome</keyword>
<name>A0ACD6A549_AVESA</name>
<protein>
    <submittedName>
        <fullName evidence="1">Uncharacterized protein</fullName>
    </submittedName>
</protein>
<organism evidence="1 2">
    <name type="scientific">Avena sativa</name>
    <name type="common">Oat</name>
    <dbReference type="NCBI Taxonomy" id="4498"/>
    <lineage>
        <taxon>Eukaryota</taxon>
        <taxon>Viridiplantae</taxon>
        <taxon>Streptophyta</taxon>
        <taxon>Embryophyta</taxon>
        <taxon>Tracheophyta</taxon>
        <taxon>Spermatophyta</taxon>
        <taxon>Magnoliopsida</taxon>
        <taxon>Liliopsida</taxon>
        <taxon>Poales</taxon>
        <taxon>Poaceae</taxon>
        <taxon>BOP clade</taxon>
        <taxon>Pooideae</taxon>
        <taxon>Poodae</taxon>
        <taxon>Poeae</taxon>
        <taxon>Poeae Chloroplast Group 1 (Aveneae type)</taxon>
        <taxon>Aveninae</taxon>
        <taxon>Avena</taxon>
    </lineage>
</organism>
<reference evidence="1" key="2">
    <citation type="submission" date="2025-09" db="UniProtKB">
        <authorList>
            <consortium name="EnsemblPlants"/>
        </authorList>
    </citation>
    <scope>IDENTIFICATION</scope>
</reference>